<keyword evidence="2" id="KW-1185">Reference proteome</keyword>
<accession>A0A913ZZ57</accession>
<dbReference type="SUPFAM" id="SSF53649">
    <property type="entry name" value="Alkaline phosphatase-like"/>
    <property type="match status" value="1"/>
</dbReference>
<dbReference type="AlphaFoldDB" id="A0A913ZZ57"/>
<dbReference type="Proteomes" id="UP000887568">
    <property type="component" value="Unplaced"/>
</dbReference>
<dbReference type="RefSeq" id="XP_038056755.1">
    <property type="nucleotide sequence ID" value="XM_038200827.1"/>
</dbReference>
<protein>
    <submittedName>
        <fullName evidence="1">Uncharacterized protein</fullName>
    </submittedName>
</protein>
<dbReference type="InterPro" id="IPR017850">
    <property type="entry name" value="Alkaline_phosphatase_core_sf"/>
</dbReference>
<sequence length="768" mass="87117">MAKFYHPSLIHLAVDEQAPQLQLQAMPSALRCRRSCISSQCLLKLGLVVLVVFACHLLLQGIQNGAVETSDTWWVHTDDLLMGQRAHRVFQKGGRFQKCEVPRLDPSDPPDDNVHCRRIKPLPNSCQLAHDLFSSEPPDKCEGEGPFNICQITTRDKHHHEVHCDSKVCEAGFSLGTIDPDLGILKWKEYGQSLDLENQIKSLISIHPQNHHDFCFIRCLPRKEEIEDNTDEQRAGTGSMEEQIYGDYVNQHYEFDLQDSLPKQLLILPRHFLKPKVKTRDKKSKISFNLYLLDSVSHSHFFRSLPKSVHKLRRIRKSGNASVFNFNLMQSLKGRTYENLQALFAGELYNPNNPFGVQDMPPKAVQMGTLLRSMKQAGYRTMWTEDLCWTWEWGIAKNMVVHSPSENQDVRWKKLKDVLQQAGIDGLSFSLASCEILKANGIRDTFHGPSVVCYNQKHHHHYTFEFLKKEQAQLNAAQQPFFHFTIANVAHEDSGRRVQTLDDDLADYFEFLSTQDNMVTVLLADHGNAYGAFMGKTIEARIEMFHPVFIILMSENVAKQLGPAKLKALSLNQDRLVSILDLHYMLQSLSPGGPVTIAPELAAYDLSPDGLLAPVLPNRTCDSIPRIDPNICICDNYEKAVANDSSRAEIAQAIVHEINEVILQNANAGTNRKGYGACKELELKWFGNVKESYPKTDETILKMDLHFESGRNSGNAEEVMFVVLQIKKTESSLHIQLLSFERMTSYSQFEKCKDAEVPTKLCVCDLPT</sequence>
<organism evidence="1 2">
    <name type="scientific">Patiria miniata</name>
    <name type="common">Bat star</name>
    <name type="synonym">Asterina miniata</name>
    <dbReference type="NCBI Taxonomy" id="46514"/>
    <lineage>
        <taxon>Eukaryota</taxon>
        <taxon>Metazoa</taxon>
        <taxon>Echinodermata</taxon>
        <taxon>Eleutherozoa</taxon>
        <taxon>Asterozoa</taxon>
        <taxon>Asteroidea</taxon>
        <taxon>Valvatacea</taxon>
        <taxon>Valvatida</taxon>
        <taxon>Asterinidae</taxon>
        <taxon>Patiria</taxon>
    </lineage>
</organism>
<proteinExistence type="predicted"/>
<dbReference type="Pfam" id="PF02995">
    <property type="entry name" value="DUF229"/>
    <property type="match status" value="2"/>
</dbReference>
<dbReference type="PANTHER" id="PTHR10974:SF39">
    <property type="entry name" value="E2F TRANSCRIPTION FACTOR CC-MB DOMAIN-CONTAINING PROTEIN"/>
    <property type="match status" value="1"/>
</dbReference>
<dbReference type="PANTHER" id="PTHR10974">
    <property type="entry name" value="FI08016P-RELATED"/>
    <property type="match status" value="1"/>
</dbReference>
<dbReference type="RefSeq" id="XP_038056754.1">
    <property type="nucleotide sequence ID" value="XM_038200826.1"/>
</dbReference>
<reference evidence="1" key="1">
    <citation type="submission" date="2022-11" db="UniProtKB">
        <authorList>
            <consortium name="EnsemblMetazoa"/>
        </authorList>
    </citation>
    <scope>IDENTIFICATION</scope>
</reference>
<dbReference type="Gene3D" id="3.40.720.10">
    <property type="entry name" value="Alkaline Phosphatase, subunit A"/>
    <property type="match status" value="1"/>
</dbReference>
<dbReference type="GeneID" id="119728545"/>
<dbReference type="OrthoDB" id="413313at2759"/>
<dbReference type="OMA" id="TCPVFRL"/>
<dbReference type="EnsemblMetazoa" id="XM_038200826.1">
    <property type="protein sequence ID" value="XP_038056754.1"/>
    <property type="gene ID" value="LOC119728545"/>
</dbReference>
<evidence type="ECO:0000313" key="2">
    <source>
        <dbReference type="Proteomes" id="UP000887568"/>
    </source>
</evidence>
<name>A0A913ZZ57_PATMI</name>
<evidence type="ECO:0000313" key="1">
    <source>
        <dbReference type="EnsemblMetazoa" id="XP_038056754.1"/>
    </source>
</evidence>
<dbReference type="EnsemblMetazoa" id="XM_038200827.1">
    <property type="protein sequence ID" value="XP_038056755.1"/>
    <property type="gene ID" value="LOC119728545"/>
</dbReference>
<dbReference type="GO" id="GO:0005615">
    <property type="term" value="C:extracellular space"/>
    <property type="evidence" value="ECO:0007669"/>
    <property type="project" value="TreeGrafter"/>
</dbReference>
<dbReference type="InterPro" id="IPR004245">
    <property type="entry name" value="DUF229"/>
</dbReference>